<gene>
    <name evidence="1" type="ORF">DAT561_1267</name>
</gene>
<evidence type="ECO:0000313" key="2">
    <source>
        <dbReference type="Proteomes" id="UP000269226"/>
    </source>
</evidence>
<proteinExistence type="predicted"/>
<organism evidence="1 2">
    <name type="scientific">Melissococcus plutonius</name>
    <dbReference type="NCBI Taxonomy" id="33970"/>
    <lineage>
        <taxon>Bacteria</taxon>
        <taxon>Bacillati</taxon>
        <taxon>Bacillota</taxon>
        <taxon>Bacilli</taxon>
        <taxon>Lactobacillales</taxon>
        <taxon>Enterococcaceae</taxon>
        <taxon>Melissococcus</taxon>
    </lineage>
</organism>
<evidence type="ECO:0000313" key="1">
    <source>
        <dbReference type="EMBL" id="BBC61372.1"/>
    </source>
</evidence>
<dbReference type="RefSeq" id="WP_015695219.1">
    <property type="nucleotide sequence ID" value="NZ_AP018492.1"/>
</dbReference>
<name>A0A2Z5Y397_9ENTE</name>
<dbReference type="Proteomes" id="UP000269226">
    <property type="component" value="Chromosome"/>
</dbReference>
<protein>
    <submittedName>
        <fullName evidence="1">Uncharacterized protein</fullName>
    </submittedName>
</protein>
<accession>A0A2Z5Y397</accession>
<dbReference type="EMBL" id="AP018492">
    <property type="protein sequence ID" value="BBC61372.1"/>
    <property type="molecule type" value="Genomic_DNA"/>
</dbReference>
<reference evidence="1 2" key="1">
    <citation type="submission" date="2018-01" db="EMBL/GenBank/DDBJ databases">
        <title>Whole genome sequence of Melissococcus plutonius DAT561.</title>
        <authorList>
            <person name="Okumura K."/>
            <person name="Takamatsu D."/>
            <person name="Okura M."/>
        </authorList>
    </citation>
    <scope>NUCLEOTIDE SEQUENCE [LARGE SCALE GENOMIC DNA]</scope>
    <source>
        <strain evidence="1 2">DAT561</strain>
    </source>
</reference>
<dbReference type="AlphaFoldDB" id="A0A2Z5Y397"/>
<dbReference type="GeneID" id="57043810"/>
<sequence length="447" mass="53500">MKKTNQLYSVTQLIRPTLNELKTNLLDWLSFVRIVSSPVNYCINKGELQEFDLIAIQAFIHSLVDQKEIQIKINSKTSEFQLSVTEQTIVEQTILDKTTFTEYRTIIEDYFEDRLTQSGIYGYMRSFDEFLFNNTENPKERTFDESDEYKSLPKRYNEEKEIIVDCNQLTGYDLYYNDLCFTSCWRMYYSTHYYQLIPKQIFKEIQQVQAVEELANDWIKITLYNDPFNWDKSVNLSYQRLFRDQLGFDQLTWTNGIGVLREPYIEFIFVDTIIQTIQYQNDQFQPTTKKQATYFVIKSFELKSNSYFENQTKGVLNAQAYFPWIDEKRERMMNYRVLNPELAIDNGLAAYEFYIRQFLEINVLDEQYNSFLAILRFYLPGASLESLPLDRLYNRLNDTTIKNIKKKEKTTSFDLKKGTNHLQVVFTDYEQLKEKMDIEEMVENRQR</sequence>